<feature type="transmembrane region" description="Helical" evidence="1">
    <location>
        <begin position="104"/>
        <end position="125"/>
    </location>
</feature>
<feature type="transmembrane region" description="Helical" evidence="1">
    <location>
        <begin position="301"/>
        <end position="318"/>
    </location>
</feature>
<evidence type="ECO:0000313" key="2">
    <source>
        <dbReference type="EMBL" id="OZG61880.1"/>
    </source>
</evidence>
<dbReference type="Proteomes" id="UP000216871">
    <property type="component" value="Unassembled WGS sequence"/>
</dbReference>
<name>A0A261FRR4_9BIFI</name>
<dbReference type="AlphaFoldDB" id="A0A261FRR4"/>
<feature type="transmembrane region" description="Helical" evidence="1">
    <location>
        <begin position="252"/>
        <end position="270"/>
    </location>
</feature>
<proteinExistence type="predicted"/>
<evidence type="ECO:0000256" key="1">
    <source>
        <dbReference type="SAM" id="Phobius"/>
    </source>
</evidence>
<feature type="transmembrane region" description="Helical" evidence="1">
    <location>
        <begin position="539"/>
        <end position="560"/>
    </location>
</feature>
<feature type="transmembrane region" description="Helical" evidence="1">
    <location>
        <begin position="76"/>
        <end position="97"/>
    </location>
</feature>
<gene>
    <name evidence="2" type="ORF">BMYO_0030</name>
</gene>
<accession>A0A261FRR4</accession>
<keyword evidence="1" id="KW-0812">Transmembrane</keyword>
<dbReference type="OrthoDB" id="1998185at2"/>
<feature type="transmembrane region" description="Helical" evidence="1">
    <location>
        <begin position="325"/>
        <end position="345"/>
    </location>
</feature>
<dbReference type="RefSeq" id="WP_094666598.1">
    <property type="nucleotide sequence ID" value="NZ_MWWW01000001.1"/>
</dbReference>
<sequence>MTHQHSDDEVHTKASHWSAHLSAWLEILAIAGQCAIVFLLLLLSLLFTPTFISRTSHPGPDSITEAMNFNMGAPSAAFLAGLIIFMALMLVITSLLARMPERGTLLFLLAFVTIVQFGWIFALSLTDYRYPDSSSLMDAAASVLQHHPEKFDPTYCLPGNMPAGCTALPAPYAYFSWYPFQSGPLLWFIGVFAIFGIGNVIAFQLINALMIIAITAVLWRFGTSIGLDKTGHAAFTALCCTCMPLLMYCAFVYTNIIGLGFMLIGALLLRKSLSARTTAGSAALLITAFVVFGVGMLFKTTYIIVLLAAIIAIILAALRSGSRYWQIIAAFPLAWLAKTISGLPVRFLESWSGQSFDKTMPMLSWIAIGLGHPKGAVPGWWGPDAVNTWTTSNGNYQIQLDAARKTIQDSLSEFAASPVSGVEFFTAKLTSEWSEPTFMTSLYSQMGHSSHSFSGIAGVVLTPHNDLVLAYQNIGMSAMYLLGFVGLLALIHGLFVDRRNLVDAADVYSRSLLSIAFIGGFLCYVVWEAKGIYTLPFYLMLIPMAAYGAQMSLTGITRLLTRFEKRSSMRSAWPSSGRTRGSHRAA</sequence>
<feature type="transmembrane region" description="Helical" evidence="1">
    <location>
        <begin position="185"/>
        <end position="218"/>
    </location>
</feature>
<feature type="transmembrane region" description="Helical" evidence="1">
    <location>
        <begin position="21"/>
        <end position="47"/>
    </location>
</feature>
<feature type="transmembrane region" description="Helical" evidence="1">
    <location>
        <begin position="474"/>
        <end position="495"/>
    </location>
</feature>
<keyword evidence="3" id="KW-1185">Reference proteome</keyword>
<reference evidence="2 3" key="1">
    <citation type="journal article" date="2017" name="BMC Genomics">
        <title>Comparative genomic and phylogenomic analyses of the Bifidobacteriaceae family.</title>
        <authorList>
            <person name="Lugli G.A."/>
            <person name="Milani C."/>
            <person name="Turroni F."/>
            <person name="Duranti S."/>
            <person name="Mancabelli L."/>
            <person name="Mangifesta M."/>
            <person name="Ferrario C."/>
            <person name="Modesto M."/>
            <person name="Mattarelli P."/>
            <person name="Jiri K."/>
            <person name="van Sinderen D."/>
            <person name="Ventura M."/>
        </authorList>
    </citation>
    <scope>NUCLEOTIDE SEQUENCE [LARGE SCALE GENOMIC DNA]</scope>
    <source>
        <strain evidence="2 3">DSM 100196</strain>
    </source>
</reference>
<organism evidence="2 3">
    <name type="scientific">Bifidobacterium myosotis</name>
    <dbReference type="NCBI Taxonomy" id="1630166"/>
    <lineage>
        <taxon>Bacteria</taxon>
        <taxon>Bacillati</taxon>
        <taxon>Actinomycetota</taxon>
        <taxon>Actinomycetes</taxon>
        <taxon>Bifidobacteriales</taxon>
        <taxon>Bifidobacteriaceae</taxon>
        <taxon>Bifidobacterium</taxon>
    </lineage>
</organism>
<keyword evidence="1" id="KW-1133">Transmembrane helix</keyword>
<feature type="transmembrane region" description="Helical" evidence="1">
    <location>
        <begin position="507"/>
        <end position="527"/>
    </location>
</feature>
<evidence type="ECO:0008006" key="4">
    <source>
        <dbReference type="Google" id="ProtNLM"/>
    </source>
</evidence>
<keyword evidence="1" id="KW-0472">Membrane</keyword>
<comment type="caution">
    <text evidence="2">The sequence shown here is derived from an EMBL/GenBank/DDBJ whole genome shotgun (WGS) entry which is preliminary data.</text>
</comment>
<protein>
    <recommendedName>
        <fullName evidence="4">Glycosyltransferase RgtA/B/C/D-like domain-containing protein</fullName>
    </recommendedName>
</protein>
<dbReference type="EMBL" id="MWWW01000001">
    <property type="protein sequence ID" value="OZG61880.1"/>
    <property type="molecule type" value="Genomic_DNA"/>
</dbReference>
<evidence type="ECO:0000313" key="3">
    <source>
        <dbReference type="Proteomes" id="UP000216871"/>
    </source>
</evidence>
<feature type="transmembrane region" description="Helical" evidence="1">
    <location>
        <begin position="277"/>
        <end position="295"/>
    </location>
</feature>